<reference evidence="2 3" key="1">
    <citation type="journal article" date="2019" name="Nat. Microbiol.">
        <title>Mediterranean grassland soil C-N compound turnover is dependent on rainfall and depth, and is mediated by genomically divergent microorganisms.</title>
        <authorList>
            <person name="Diamond S."/>
            <person name="Andeer P.F."/>
            <person name="Li Z."/>
            <person name="Crits-Christoph A."/>
            <person name="Burstein D."/>
            <person name="Anantharaman K."/>
            <person name="Lane K.R."/>
            <person name="Thomas B.C."/>
            <person name="Pan C."/>
            <person name="Northen T.R."/>
            <person name="Banfield J.F."/>
        </authorList>
    </citation>
    <scope>NUCLEOTIDE SEQUENCE [LARGE SCALE GENOMIC DNA]</scope>
    <source>
        <strain evidence="2">NP_2</strain>
    </source>
</reference>
<protein>
    <submittedName>
        <fullName evidence="2">Uncharacterized protein</fullName>
    </submittedName>
</protein>
<dbReference type="Proteomes" id="UP000318661">
    <property type="component" value="Unassembled WGS sequence"/>
</dbReference>
<sequence>MSAALTVVLATLSSVITAYVAHLISLPHFHLLGGIPVGSVLIGTGAATGVAMAIRLTSNYDVAG</sequence>
<dbReference type="EMBL" id="VBAJ01000220">
    <property type="protein sequence ID" value="TMJ06767.1"/>
    <property type="molecule type" value="Genomic_DNA"/>
</dbReference>
<name>A0A537LGD6_9BACT</name>
<evidence type="ECO:0000313" key="3">
    <source>
        <dbReference type="Proteomes" id="UP000318661"/>
    </source>
</evidence>
<feature type="transmembrane region" description="Helical" evidence="1">
    <location>
        <begin position="28"/>
        <end position="54"/>
    </location>
</feature>
<feature type="non-terminal residue" evidence="2">
    <location>
        <position position="64"/>
    </location>
</feature>
<gene>
    <name evidence="2" type="ORF">E6G99_08565</name>
</gene>
<keyword evidence="1" id="KW-0812">Transmembrane</keyword>
<comment type="caution">
    <text evidence="2">The sequence shown here is derived from an EMBL/GenBank/DDBJ whole genome shotgun (WGS) entry which is preliminary data.</text>
</comment>
<dbReference type="AlphaFoldDB" id="A0A537LGD6"/>
<organism evidence="2 3">
    <name type="scientific">Candidatus Segetimicrobium genomatis</name>
    <dbReference type="NCBI Taxonomy" id="2569760"/>
    <lineage>
        <taxon>Bacteria</taxon>
        <taxon>Bacillati</taxon>
        <taxon>Candidatus Sysuimicrobiota</taxon>
        <taxon>Candidatus Sysuimicrobiia</taxon>
        <taxon>Candidatus Sysuimicrobiales</taxon>
        <taxon>Candidatus Segetimicrobiaceae</taxon>
        <taxon>Candidatus Segetimicrobium</taxon>
    </lineage>
</organism>
<evidence type="ECO:0000313" key="2">
    <source>
        <dbReference type="EMBL" id="TMJ06767.1"/>
    </source>
</evidence>
<accession>A0A537LGD6</accession>
<keyword evidence="1" id="KW-1133">Transmembrane helix</keyword>
<evidence type="ECO:0000256" key="1">
    <source>
        <dbReference type="SAM" id="Phobius"/>
    </source>
</evidence>
<proteinExistence type="predicted"/>
<keyword evidence="1" id="KW-0472">Membrane</keyword>